<dbReference type="InterPro" id="IPR013320">
    <property type="entry name" value="ConA-like_dom_sf"/>
</dbReference>
<accession>A0A383DN63</accession>
<gene>
    <name evidence="1" type="ORF">METZ01_LOCUS498618</name>
</gene>
<evidence type="ECO:0008006" key="2">
    <source>
        <dbReference type="Google" id="ProtNLM"/>
    </source>
</evidence>
<dbReference type="SUPFAM" id="SSF49899">
    <property type="entry name" value="Concanavalin A-like lectins/glucanases"/>
    <property type="match status" value="1"/>
</dbReference>
<dbReference type="Gene3D" id="2.60.120.200">
    <property type="match status" value="1"/>
</dbReference>
<feature type="non-terminal residue" evidence="1">
    <location>
        <position position="161"/>
    </location>
</feature>
<feature type="non-terminal residue" evidence="1">
    <location>
        <position position="1"/>
    </location>
</feature>
<dbReference type="Pfam" id="PF13385">
    <property type="entry name" value="Laminin_G_3"/>
    <property type="match status" value="1"/>
</dbReference>
<dbReference type="EMBL" id="UINC01218646">
    <property type="protein sequence ID" value="SVE45764.1"/>
    <property type="molecule type" value="Genomic_DNA"/>
</dbReference>
<name>A0A383DN63_9ZZZZ</name>
<evidence type="ECO:0000313" key="1">
    <source>
        <dbReference type="EMBL" id="SVE45764.1"/>
    </source>
</evidence>
<sequence length="161" mass="17490">VVIDAQFALPTFQAAQKPYNYVLNLNGSNSNNRQRVHLSNSAALRPDAFTIQLWVNPDVVETAHLVFRVKTYKIVMSSSSFGGFVRGSGAPSPAWQGAWSSDIPPSTNGWYHIVLTFASSVTKLYVNGTNVATTSTSGYTTNQTTQFVGIGDKAQNEDDEP</sequence>
<organism evidence="1">
    <name type="scientific">marine metagenome</name>
    <dbReference type="NCBI Taxonomy" id="408172"/>
    <lineage>
        <taxon>unclassified sequences</taxon>
        <taxon>metagenomes</taxon>
        <taxon>ecological metagenomes</taxon>
    </lineage>
</organism>
<dbReference type="AlphaFoldDB" id="A0A383DN63"/>
<reference evidence="1" key="1">
    <citation type="submission" date="2018-05" db="EMBL/GenBank/DDBJ databases">
        <authorList>
            <person name="Lanie J.A."/>
            <person name="Ng W.-L."/>
            <person name="Kazmierczak K.M."/>
            <person name="Andrzejewski T.M."/>
            <person name="Davidsen T.M."/>
            <person name="Wayne K.J."/>
            <person name="Tettelin H."/>
            <person name="Glass J.I."/>
            <person name="Rusch D."/>
            <person name="Podicherti R."/>
            <person name="Tsui H.-C.T."/>
            <person name="Winkler M.E."/>
        </authorList>
    </citation>
    <scope>NUCLEOTIDE SEQUENCE</scope>
</reference>
<protein>
    <recommendedName>
        <fullName evidence="2">LamG-like jellyroll fold domain-containing protein</fullName>
    </recommendedName>
</protein>
<proteinExistence type="predicted"/>